<keyword evidence="1" id="KW-0732">Signal</keyword>
<keyword evidence="3" id="KW-1185">Reference proteome</keyword>
<comment type="caution">
    <text evidence="2">The sequence shown here is derived from an EMBL/GenBank/DDBJ whole genome shotgun (WGS) entry which is preliminary data.</text>
</comment>
<feature type="signal peptide" evidence="1">
    <location>
        <begin position="1"/>
        <end position="18"/>
    </location>
</feature>
<accession>A0A2A4CTR2</accession>
<dbReference type="OrthoDB" id="7304934at2"/>
<evidence type="ECO:0000313" key="2">
    <source>
        <dbReference type="EMBL" id="PCD77539.1"/>
    </source>
</evidence>
<protein>
    <submittedName>
        <fullName evidence="2">Uncharacterized protein</fullName>
    </submittedName>
</protein>
<proteinExistence type="predicted"/>
<dbReference type="AlphaFoldDB" id="A0A2A4CTR2"/>
<dbReference type="Proteomes" id="UP000243507">
    <property type="component" value="Unassembled WGS sequence"/>
</dbReference>
<organism evidence="2 3">
    <name type="scientific">Pseudothioclava arenosa</name>
    <dbReference type="NCBI Taxonomy" id="1795308"/>
    <lineage>
        <taxon>Bacteria</taxon>
        <taxon>Pseudomonadati</taxon>
        <taxon>Pseudomonadota</taxon>
        <taxon>Alphaproteobacteria</taxon>
        <taxon>Rhodobacterales</taxon>
        <taxon>Paracoccaceae</taxon>
        <taxon>Pseudothioclava</taxon>
    </lineage>
</organism>
<evidence type="ECO:0000313" key="3">
    <source>
        <dbReference type="Proteomes" id="UP000243507"/>
    </source>
</evidence>
<name>A0A2A4CTR2_9RHOB</name>
<dbReference type="EMBL" id="NTJD01000002">
    <property type="protein sequence ID" value="PCD77539.1"/>
    <property type="molecule type" value="Genomic_DNA"/>
</dbReference>
<gene>
    <name evidence="2" type="ORF">CLN94_03270</name>
</gene>
<reference evidence="2 3" key="1">
    <citation type="submission" date="2017-09" db="EMBL/GenBank/DDBJ databases">
        <title>A multilocus sequence analysis scheme for characterization of bacteria in the genus Thioclava.</title>
        <authorList>
            <person name="Liu Y."/>
            <person name="Shao Z."/>
        </authorList>
    </citation>
    <scope>NUCLEOTIDE SEQUENCE [LARGE SCALE GENOMIC DNA]</scope>
    <source>
        <strain evidence="2 3">CAU 1312</strain>
    </source>
</reference>
<feature type="chain" id="PRO_5012155611" evidence="1">
    <location>
        <begin position="19"/>
        <end position="134"/>
    </location>
</feature>
<dbReference type="RefSeq" id="WP_096431089.1">
    <property type="nucleotide sequence ID" value="NZ_NTJD01000002.1"/>
</dbReference>
<evidence type="ECO:0000256" key="1">
    <source>
        <dbReference type="SAM" id="SignalP"/>
    </source>
</evidence>
<sequence length="134" mass="14664">MKRALLSTFLFLAAPLAAQELGPPMDAAAFDARTVGRTITYSVGGQPYGIEQYMPGQKVLWAFAEGQCKEGTWFQAGAFICFDYQDENGLQCWTFHERGPDLVARFRGQSQNEPLVGLSESPEPLVCQGPDVGV</sequence>